<feature type="domain" description="PiggyBac transposable element-derived protein" evidence="1">
    <location>
        <begin position="16"/>
        <end position="74"/>
    </location>
</feature>
<dbReference type="InterPro" id="IPR029526">
    <property type="entry name" value="PGBD"/>
</dbReference>
<dbReference type="OrthoDB" id="122438at2759"/>
<dbReference type="Pfam" id="PF13843">
    <property type="entry name" value="DDE_Tnp_1_7"/>
    <property type="match status" value="1"/>
</dbReference>
<reference evidence="2" key="1">
    <citation type="submission" date="2018-04" db="EMBL/GenBank/DDBJ databases">
        <title>Transcriptome assembly of Sipha flava.</title>
        <authorList>
            <person name="Scully E.D."/>
            <person name="Geib S.M."/>
            <person name="Palmer N.A."/>
            <person name="Koch K."/>
            <person name="Bradshaw J."/>
            <person name="Heng-Moss T."/>
            <person name="Sarath G."/>
        </authorList>
    </citation>
    <scope>NUCLEOTIDE SEQUENCE</scope>
</reference>
<evidence type="ECO:0000313" key="2">
    <source>
        <dbReference type="EMBL" id="MBY73234.1"/>
    </source>
</evidence>
<dbReference type="PANTHER" id="PTHR47272:SF1">
    <property type="entry name" value="PIGGYBAC TRANSPOSABLE ELEMENT-DERIVED PROTEIN 3-LIKE"/>
    <property type="match status" value="1"/>
</dbReference>
<evidence type="ECO:0000259" key="1">
    <source>
        <dbReference type="Pfam" id="PF13843"/>
    </source>
</evidence>
<gene>
    <name evidence="2" type="primary">PGBD2_6</name>
    <name evidence="2" type="ORF">g.89683</name>
</gene>
<dbReference type="EMBL" id="GGMS01004031">
    <property type="protein sequence ID" value="MBY73234.1"/>
    <property type="molecule type" value="Transcribed_RNA"/>
</dbReference>
<proteinExistence type="predicted"/>
<name>A0A2S2Q690_9HEMI</name>
<protein>
    <submittedName>
        <fullName evidence="2">PiggyBac transposable element-derived protein 2</fullName>
    </submittedName>
</protein>
<sequence length="189" mass="22095">MQGKNPSKQFKDIQKPKKKVPVPYPKIVQEYNTHMGGVHLADMFIALYRTNMKTHKWYMALFSQMIDISVNNAWLLYRRDSKSEKNTMRLKEFRKDIAIAFACKNKPRIGRPSSSIAKQKMVKKIQTPVTQRPPQEVIQDKIVHCPAFTTKGRCRYCKSGQTSVICLKCKNRLCFVEGRNCFQNFHYTK</sequence>
<dbReference type="AlphaFoldDB" id="A0A2S2Q690"/>
<organism evidence="2">
    <name type="scientific">Sipha flava</name>
    <name type="common">yellow sugarcane aphid</name>
    <dbReference type="NCBI Taxonomy" id="143950"/>
    <lineage>
        <taxon>Eukaryota</taxon>
        <taxon>Metazoa</taxon>
        <taxon>Ecdysozoa</taxon>
        <taxon>Arthropoda</taxon>
        <taxon>Hexapoda</taxon>
        <taxon>Insecta</taxon>
        <taxon>Pterygota</taxon>
        <taxon>Neoptera</taxon>
        <taxon>Paraneoptera</taxon>
        <taxon>Hemiptera</taxon>
        <taxon>Sternorrhyncha</taxon>
        <taxon>Aphidomorpha</taxon>
        <taxon>Aphidoidea</taxon>
        <taxon>Aphididae</taxon>
        <taxon>Sipha</taxon>
    </lineage>
</organism>
<accession>A0A2S2Q690</accession>
<dbReference type="PANTHER" id="PTHR47272">
    <property type="entry name" value="DDE_TNP_1_7 DOMAIN-CONTAINING PROTEIN"/>
    <property type="match status" value="1"/>
</dbReference>